<feature type="domain" description="PPM-type phosphatase" evidence="11">
    <location>
        <begin position="23"/>
        <end position="290"/>
    </location>
</feature>
<dbReference type="Pfam" id="PF00481">
    <property type="entry name" value="PP2C"/>
    <property type="match status" value="1"/>
</dbReference>
<dbReference type="GeneID" id="28996216"/>
<dbReference type="GO" id="GO:0046872">
    <property type="term" value="F:metal ion binding"/>
    <property type="evidence" value="ECO:0007669"/>
    <property type="project" value="UniProtKB-KW"/>
</dbReference>
<evidence type="ECO:0000256" key="1">
    <source>
        <dbReference type="ARBA" id="ARBA00001936"/>
    </source>
</evidence>
<comment type="cofactor">
    <cofactor evidence="1">
        <name>Mn(2+)</name>
        <dbReference type="ChEBI" id="CHEBI:29035"/>
    </cofactor>
</comment>
<dbReference type="GO" id="GO:0004722">
    <property type="term" value="F:protein serine/threonine phosphatase activity"/>
    <property type="evidence" value="ECO:0007669"/>
    <property type="project" value="UniProtKB-EC"/>
</dbReference>
<dbReference type="PANTHER" id="PTHR13832">
    <property type="entry name" value="PROTEIN PHOSPHATASE 2C"/>
    <property type="match status" value="1"/>
</dbReference>
<dbReference type="FunFam" id="3.60.40.10:FF:000016">
    <property type="entry name" value="Protein phosphatase 2C"/>
    <property type="match status" value="1"/>
</dbReference>
<evidence type="ECO:0000256" key="2">
    <source>
        <dbReference type="ARBA" id="ARBA00001946"/>
    </source>
</evidence>
<dbReference type="AlphaFoldDB" id="A0A167NG76"/>
<dbReference type="InterPro" id="IPR015655">
    <property type="entry name" value="PP2C"/>
</dbReference>
<dbReference type="InterPro" id="IPR000222">
    <property type="entry name" value="PP2C_BS"/>
</dbReference>
<reference evidence="13" key="1">
    <citation type="submission" date="2015-06" db="EMBL/GenBank/DDBJ databases">
        <title>Expansion of signal transduction pathways in fungi by whole-genome duplication.</title>
        <authorList>
            <consortium name="DOE Joint Genome Institute"/>
            <person name="Corrochano L.M."/>
            <person name="Kuo A."/>
            <person name="Marcet-Houben M."/>
            <person name="Polaino S."/>
            <person name="Salamov A."/>
            <person name="Villalobos J.M."/>
            <person name="Alvarez M.I."/>
            <person name="Avalos J."/>
            <person name="Benito E.P."/>
            <person name="Benoit I."/>
            <person name="Burger G."/>
            <person name="Camino L.P."/>
            <person name="Canovas D."/>
            <person name="Cerda-Olmedo E."/>
            <person name="Cheng J.-F."/>
            <person name="Dominguez A."/>
            <person name="Elias M."/>
            <person name="Eslava A.P."/>
            <person name="Glaser F."/>
            <person name="Grimwood J."/>
            <person name="Gutierrez G."/>
            <person name="Heitman J."/>
            <person name="Henrissat B."/>
            <person name="Iturriaga E.A."/>
            <person name="Lang B.F."/>
            <person name="Lavin J.L."/>
            <person name="Lee S."/>
            <person name="Li W."/>
            <person name="Lindquist E."/>
            <person name="Lopez-Garcia S."/>
            <person name="Luque E.M."/>
            <person name="Marcos A.T."/>
            <person name="Martin J."/>
            <person name="McCluskey K."/>
            <person name="Medina H.R."/>
            <person name="Miralles-Duran A."/>
            <person name="Miyazaki A."/>
            <person name="Munoz-Torres E."/>
            <person name="Oguiza J.A."/>
            <person name="Ohm R."/>
            <person name="Olmedo M."/>
            <person name="Orejas M."/>
            <person name="Ortiz-Castellanos L."/>
            <person name="Pisabarro A.G."/>
            <person name="Rodriguez-Romero J."/>
            <person name="Ruiz-Herrera J."/>
            <person name="Ruiz-Vazquez R."/>
            <person name="Sanz C."/>
            <person name="Schackwitz W."/>
            <person name="Schmutz J."/>
            <person name="Shahriari M."/>
            <person name="Shelest E."/>
            <person name="Silva-Franco F."/>
            <person name="Soanes D."/>
            <person name="Syed K."/>
            <person name="Tagua V.G."/>
            <person name="Talbot N.J."/>
            <person name="Thon M."/>
            <person name="De vries R.P."/>
            <person name="Wiebenga A."/>
            <person name="Yadav J.S."/>
            <person name="Braun E.L."/>
            <person name="Baker S."/>
            <person name="Garre V."/>
            <person name="Horwitz B."/>
            <person name="Torres-Martinez S."/>
            <person name="Idnurm A."/>
            <person name="Herrera-Estrella A."/>
            <person name="Gabaldon T."/>
            <person name="Grigoriev I.V."/>
        </authorList>
    </citation>
    <scope>NUCLEOTIDE SEQUENCE [LARGE SCALE GENOMIC DNA]</scope>
    <source>
        <strain evidence="13">NRRL 1555(-)</strain>
    </source>
</reference>
<keyword evidence="7 10" id="KW-0904">Protein phosphatase</keyword>
<comment type="catalytic activity">
    <reaction evidence="9">
        <text>O-phospho-L-threonyl-[protein] + H2O = L-threonyl-[protein] + phosphate</text>
        <dbReference type="Rhea" id="RHEA:47004"/>
        <dbReference type="Rhea" id="RHEA-COMP:11060"/>
        <dbReference type="Rhea" id="RHEA-COMP:11605"/>
        <dbReference type="ChEBI" id="CHEBI:15377"/>
        <dbReference type="ChEBI" id="CHEBI:30013"/>
        <dbReference type="ChEBI" id="CHEBI:43474"/>
        <dbReference type="ChEBI" id="CHEBI:61977"/>
        <dbReference type="EC" id="3.1.3.16"/>
    </reaction>
    <physiologicalReaction direction="left-to-right" evidence="9">
        <dbReference type="Rhea" id="RHEA:47005"/>
    </physiologicalReaction>
</comment>
<dbReference type="SUPFAM" id="SSF81606">
    <property type="entry name" value="PP2C-like"/>
    <property type="match status" value="1"/>
</dbReference>
<dbReference type="InterPro" id="IPR001932">
    <property type="entry name" value="PPM-type_phosphatase-like_dom"/>
</dbReference>
<dbReference type="VEuPathDB" id="FungiDB:PHYBLDRAFT_165804"/>
<keyword evidence="8" id="KW-0464">Manganese</keyword>
<keyword evidence="5" id="KW-0479">Metal-binding</keyword>
<dbReference type="EMBL" id="KV440976">
    <property type="protein sequence ID" value="OAD75824.1"/>
    <property type="molecule type" value="Genomic_DNA"/>
</dbReference>
<proteinExistence type="inferred from homology"/>
<dbReference type="InParanoid" id="A0A167NG76"/>
<evidence type="ECO:0000256" key="9">
    <source>
        <dbReference type="ARBA" id="ARBA00048832"/>
    </source>
</evidence>
<dbReference type="STRING" id="763407.A0A167NG76"/>
<keyword evidence="13" id="KW-1185">Reference proteome</keyword>
<keyword evidence="6 10" id="KW-0378">Hydrolase</keyword>
<evidence type="ECO:0000313" key="12">
    <source>
        <dbReference type="EMBL" id="OAD75824.1"/>
    </source>
</evidence>
<dbReference type="EC" id="3.1.3.16" evidence="4"/>
<dbReference type="RefSeq" id="XP_018293864.1">
    <property type="nucleotide sequence ID" value="XM_018435310.1"/>
</dbReference>
<comment type="similarity">
    <text evidence="3 10">Belongs to the PP2C family.</text>
</comment>
<protein>
    <recommendedName>
        <fullName evidence="4">protein-serine/threonine phosphatase</fullName>
        <ecNumber evidence="4">3.1.3.16</ecNumber>
    </recommendedName>
</protein>
<dbReference type="PANTHER" id="PTHR13832:SF565">
    <property type="entry name" value="AT28366P-RELATED"/>
    <property type="match status" value="1"/>
</dbReference>
<evidence type="ECO:0000256" key="5">
    <source>
        <dbReference type="ARBA" id="ARBA00022723"/>
    </source>
</evidence>
<dbReference type="PROSITE" id="PS01032">
    <property type="entry name" value="PPM_1"/>
    <property type="match status" value="1"/>
</dbReference>
<evidence type="ECO:0000256" key="10">
    <source>
        <dbReference type="RuleBase" id="RU003465"/>
    </source>
</evidence>
<dbReference type="SMART" id="SM00332">
    <property type="entry name" value="PP2Cc"/>
    <property type="match status" value="1"/>
</dbReference>
<evidence type="ECO:0000259" key="11">
    <source>
        <dbReference type="PROSITE" id="PS51746"/>
    </source>
</evidence>
<evidence type="ECO:0000256" key="7">
    <source>
        <dbReference type="ARBA" id="ARBA00022912"/>
    </source>
</evidence>
<evidence type="ECO:0000256" key="3">
    <source>
        <dbReference type="ARBA" id="ARBA00006702"/>
    </source>
</evidence>
<comment type="cofactor">
    <cofactor evidence="2">
        <name>Mg(2+)</name>
        <dbReference type="ChEBI" id="CHEBI:18420"/>
    </cofactor>
</comment>
<evidence type="ECO:0000313" key="13">
    <source>
        <dbReference type="Proteomes" id="UP000077315"/>
    </source>
</evidence>
<organism evidence="12 13">
    <name type="scientific">Phycomyces blakesleeanus (strain ATCC 8743b / DSM 1359 / FGSC 10004 / NBRC 33097 / NRRL 1555)</name>
    <dbReference type="NCBI Taxonomy" id="763407"/>
    <lineage>
        <taxon>Eukaryota</taxon>
        <taxon>Fungi</taxon>
        <taxon>Fungi incertae sedis</taxon>
        <taxon>Mucoromycota</taxon>
        <taxon>Mucoromycotina</taxon>
        <taxon>Mucoromycetes</taxon>
        <taxon>Mucorales</taxon>
        <taxon>Phycomycetaceae</taxon>
        <taxon>Phycomyces</taxon>
    </lineage>
</organism>
<dbReference type="OrthoDB" id="10264738at2759"/>
<evidence type="ECO:0000256" key="8">
    <source>
        <dbReference type="ARBA" id="ARBA00023211"/>
    </source>
</evidence>
<dbReference type="Gene3D" id="3.60.40.10">
    <property type="entry name" value="PPM-type phosphatase domain"/>
    <property type="match status" value="1"/>
</dbReference>
<dbReference type="PROSITE" id="PS51746">
    <property type="entry name" value="PPM_2"/>
    <property type="match status" value="1"/>
</dbReference>
<dbReference type="CDD" id="cd00143">
    <property type="entry name" value="PP2Cc"/>
    <property type="match status" value="1"/>
</dbReference>
<name>A0A167NG76_PHYB8</name>
<evidence type="ECO:0000256" key="4">
    <source>
        <dbReference type="ARBA" id="ARBA00013081"/>
    </source>
</evidence>
<gene>
    <name evidence="12" type="ORF">PHYBLDRAFT_165804</name>
</gene>
<sequence>MGQTLSEPITIKTSDEGSDKRLTYAVSSMQGWRMTMEDSHTIIPTYKDTHASFFAVYDGHGGDLAAKYSGEHLHEILFRSQAFRRHNYRDALKRSYFTIDEQMRRDYVDPLFANDLSGCTAVSALLTEDNVLFVANAGDSRAIISTTKGKAIPLSHDHKPTLKQEHFRITQAGDYVEFGRVNGSLALSRALGDFEFKKNSQLPPEKQAVTADPDITEHELTDYDEFMVIACDGIWDCMTSQEVVDFVRQHLRDRMKIKDICEALLDNCLADEVTNTGIGCDNMTVIIVGFLRKRTLNGWYDWMAKKEPFKAPSLEPHRVHLNSSPQK</sequence>
<dbReference type="InterPro" id="IPR036457">
    <property type="entry name" value="PPM-type-like_dom_sf"/>
</dbReference>
<accession>A0A167NG76</accession>
<dbReference type="Proteomes" id="UP000077315">
    <property type="component" value="Unassembled WGS sequence"/>
</dbReference>
<evidence type="ECO:0000256" key="6">
    <source>
        <dbReference type="ARBA" id="ARBA00022801"/>
    </source>
</evidence>